<keyword evidence="2" id="KW-1185">Reference proteome</keyword>
<sequence length="111" mass="13193">MDNSVLSLFNEMKKHLIERIPSSSFSHTEYTRGEVYVFQCNDETNLIIRNRVTGLFDWRLPKLPEDLSFINENDDVWFGTISHEHMVWITECNDTEKEYLASIIDIDFKMQ</sequence>
<proteinExistence type="predicted"/>
<protein>
    <submittedName>
        <fullName evidence="1">Uncharacterized protein</fullName>
    </submittedName>
</protein>
<dbReference type="RefSeq" id="WP_216437863.1">
    <property type="nucleotide sequence ID" value="NZ_JAHLQF010000001.1"/>
</dbReference>
<reference evidence="1 2" key="1">
    <citation type="submission" date="2021-06" db="EMBL/GenBank/DDBJ databases">
        <authorList>
            <person name="Sun Q."/>
            <person name="Li D."/>
        </authorList>
    </citation>
    <scope>NUCLEOTIDE SEQUENCE [LARGE SCALE GENOMIC DNA]</scope>
    <source>
        <strain evidence="1 2">MSJ-11</strain>
    </source>
</reference>
<dbReference type="Proteomes" id="UP000726170">
    <property type="component" value="Unassembled WGS sequence"/>
</dbReference>
<name>A0ABS6EE52_9CLOT</name>
<dbReference type="EMBL" id="JAHLQF010000001">
    <property type="protein sequence ID" value="MBU5483486.1"/>
    <property type="molecule type" value="Genomic_DNA"/>
</dbReference>
<accession>A0ABS6EE52</accession>
<gene>
    <name evidence="1" type="ORF">KQI86_04035</name>
</gene>
<comment type="caution">
    <text evidence="1">The sequence shown here is derived from an EMBL/GenBank/DDBJ whole genome shotgun (WGS) entry which is preliminary data.</text>
</comment>
<evidence type="ECO:0000313" key="2">
    <source>
        <dbReference type="Proteomes" id="UP000726170"/>
    </source>
</evidence>
<evidence type="ECO:0000313" key="1">
    <source>
        <dbReference type="EMBL" id="MBU5483486.1"/>
    </source>
</evidence>
<organism evidence="1 2">
    <name type="scientific">Clostridium mobile</name>
    <dbReference type="NCBI Taxonomy" id="2841512"/>
    <lineage>
        <taxon>Bacteria</taxon>
        <taxon>Bacillati</taxon>
        <taxon>Bacillota</taxon>
        <taxon>Clostridia</taxon>
        <taxon>Eubacteriales</taxon>
        <taxon>Clostridiaceae</taxon>
        <taxon>Clostridium</taxon>
    </lineage>
</organism>